<sequence length="283" mass="32777">MSTADYPYQREFEAALARQPLAPATIAQYRADLTAFFDDLNHTNSGFAADPQLANIFDRDIAAYLERRLANQTMASNTYNKTLSHLNKYFSYAFSHHLTPELPTLTLHSRPLAKPITLTMTWLDELGELVEDGQLHFYTRFSLILLSKGFTASEFLQPNFEQTIVSLDWLPFERQFYQAFRHFIEPLQIKQQSSGFFLKQRLDLANPRLTLPALHKYLHQDETRAGFSLAPRMLHQAYVLHYLTTHRQASDQDLMNTLRLTANALNYYQRLLPQLIVSDEVSK</sequence>
<dbReference type="InterPro" id="IPR004107">
    <property type="entry name" value="Integrase_SAM-like_N"/>
</dbReference>
<dbReference type="InterPro" id="IPR044068">
    <property type="entry name" value="CB"/>
</dbReference>
<dbReference type="Proteomes" id="UP001628078">
    <property type="component" value="Unassembled WGS sequence"/>
</dbReference>
<name>A0ABQ5JLQ6_9LACO</name>
<dbReference type="Gene3D" id="1.10.150.130">
    <property type="match status" value="1"/>
</dbReference>
<dbReference type="SUPFAM" id="SSF47823">
    <property type="entry name" value="lambda integrase-like, N-terminal domain"/>
    <property type="match status" value="1"/>
</dbReference>
<dbReference type="RefSeq" id="WP_407882339.1">
    <property type="nucleotide sequence ID" value="NZ_BQXO01000001.1"/>
</dbReference>
<evidence type="ECO:0000259" key="3">
    <source>
        <dbReference type="PROSITE" id="PS51900"/>
    </source>
</evidence>
<accession>A0ABQ5JLQ6</accession>
<dbReference type="Pfam" id="PF02899">
    <property type="entry name" value="Phage_int_SAM_1"/>
    <property type="match status" value="1"/>
</dbReference>
<protein>
    <submittedName>
        <fullName evidence="4">Integrase</fullName>
    </submittedName>
</protein>
<comment type="caution">
    <text evidence="4">The sequence shown here is derived from an EMBL/GenBank/DDBJ whole genome shotgun (WGS) entry which is preliminary data.</text>
</comment>
<reference evidence="4 5" key="1">
    <citation type="submission" date="2022-03" db="EMBL/GenBank/DDBJ databases">
        <title>Draft genome sequence of Furfurilactobacillus curtus JCM 31185.</title>
        <authorList>
            <person name="Suzuki S."/>
            <person name="Endo A."/>
            <person name="Kajikawa A."/>
        </authorList>
    </citation>
    <scope>NUCLEOTIDE SEQUENCE [LARGE SCALE GENOMIC DNA]</scope>
    <source>
        <strain evidence="4 5">JCM 31185</strain>
    </source>
</reference>
<keyword evidence="1 2" id="KW-0238">DNA-binding</keyword>
<dbReference type="PROSITE" id="PS51900">
    <property type="entry name" value="CB"/>
    <property type="match status" value="1"/>
</dbReference>
<gene>
    <name evidence="4" type="ORF">JCM31185_03640</name>
</gene>
<dbReference type="InterPro" id="IPR010998">
    <property type="entry name" value="Integrase_recombinase_N"/>
</dbReference>
<keyword evidence="5" id="KW-1185">Reference proteome</keyword>
<evidence type="ECO:0000256" key="2">
    <source>
        <dbReference type="PROSITE-ProRule" id="PRU01248"/>
    </source>
</evidence>
<evidence type="ECO:0000313" key="4">
    <source>
        <dbReference type="EMBL" id="GKT05075.1"/>
    </source>
</evidence>
<evidence type="ECO:0000256" key="1">
    <source>
        <dbReference type="ARBA" id="ARBA00023125"/>
    </source>
</evidence>
<organism evidence="4 5">
    <name type="scientific">Furfurilactobacillus curtus</name>
    <dbReference type="NCBI Taxonomy" id="1746200"/>
    <lineage>
        <taxon>Bacteria</taxon>
        <taxon>Bacillati</taxon>
        <taxon>Bacillota</taxon>
        <taxon>Bacilli</taxon>
        <taxon>Lactobacillales</taxon>
        <taxon>Lactobacillaceae</taxon>
        <taxon>Furfurilactobacillus</taxon>
    </lineage>
</organism>
<dbReference type="EMBL" id="BQXO01000001">
    <property type="protein sequence ID" value="GKT05075.1"/>
    <property type="molecule type" value="Genomic_DNA"/>
</dbReference>
<evidence type="ECO:0000313" key="5">
    <source>
        <dbReference type="Proteomes" id="UP001628078"/>
    </source>
</evidence>
<feature type="domain" description="Core-binding (CB)" evidence="3">
    <location>
        <begin position="1"/>
        <end position="94"/>
    </location>
</feature>
<proteinExistence type="predicted"/>